<keyword evidence="9" id="KW-1185">Reference proteome</keyword>
<dbReference type="InterPro" id="IPR009056">
    <property type="entry name" value="Cyt_c-like_dom"/>
</dbReference>
<dbReference type="InterPro" id="IPR022655">
    <property type="entry name" value="DUF1553"/>
</dbReference>
<dbReference type="InterPro" id="IPR011429">
    <property type="entry name" value="Cyt_c_Planctomycete-type"/>
</dbReference>
<dbReference type="EMBL" id="ABVL01000013">
    <property type="protein sequence ID" value="EDY18303.1"/>
    <property type="molecule type" value="Genomic_DNA"/>
</dbReference>
<dbReference type="Pfam" id="PF07587">
    <property type="entry name" value="PSD1"/>
    <property type="match status" value="1"/>
</dbReference>
<feature type="domain" description="Cytochrome c" evidence="7">
    <location>
        <begin position="29"/>
        <end position="228"/>
    </location>
</feature>
<gene>
    <name evidence="8" type="ORF">CfE428DRAFT_4087</name>
</gene>
<keyword evidence="3 4" id="KW-0408">Iron</keyword>
<dbReference type="GO" id="GO:0046872">
    <property type="term" value="F:metal ion binding"/>
    <property type="evidence" value="ECO:0007669"/>
    <property type="project" value="UniProtKB-KW"/>
</dbReference>
<organism evidence="8 9">
    <name type="scientific">Chthoniobacter flavus Ellin428</name>
    <dbReference type="NCBI Taxonomy" id="497964"/>
    <lineage>
        <taxon>Bacteria</taxon>
        <taxon>Pseudomonadati</taxon>
        <taxon>Verrucomicrobiota</taxon>
        <taxon>Spartobacteria</taxon>
        <taxon>Chthoniobacterales</taxon>
        <taxon>Chthoniobacteraceae</taxon>
        <taxon>Chthoniobacter</taxon>
    </lineage>
</organism>
<dbReference type="GO" id="GO:0009055">
    <property type="term" value="F:electron transfer activity"/>
    <property type="evidence" value="ECO:0007669"/>
    <property type="project" value="InterPro"/>
</dbReference>
<evidence type="ECO:0000313" key="8">
    <source>
        <dbReference type="EMBL" id="EDY18303.1"/>
    </source>
</evidence>
<evidence type="ECO:0000256" key="3">
    <source>
        <dbReference type="ARBA" id="ARBA00023004"/>
    </source>
</evidence>
<name>B4D598_9BACT</name>
<evidence type="ECO:0000256" key="5">
    <source>
        <dbReference type="SAM" id="MobiDB-lite"/>
    </source>
</evidence>
<dbReference type="Proteomes" id="UP000005824">
    <property type="component" value="Unassembled WGS sequence"/>
</dbReference>
<dbReference type="InParanoid" id="B4D598"/>
<evidence type="ECO:0000256" key="1">
    <source>
        <dbReference type="ARBA" id="ARBA00022617"/>
    </source>
</evidence>
<dbReference type="SUPFAM" id="SSF46626">
    <property type="entry name" value="Cytochrome c"/>
    <property type="match status" value="1"/>
</dbReference>
<dbReference type="GO" id="GO:0020037">
    <property type="term" value="F:heme binding"/>
    <property type="evidence" value="ECO:0007669"/>
    <property type="project" value="InterPro"/>
</dbReference>
<evidence type="ECO:0000256" key="2">
    <source>
        <dbReference type="ARBA" id="ARBA00022723"/>
    </source>
</evidence>
<dbReference type="InterPro" id="IPR011444">
    <property type="entry name" value="DUF1549"/>
</dbReference>
<feature type="signal peptide" evidence="6">
    <location>
        <begin position="1"/>
        <end position="31"/>
    </location>
</feature>
<comment type="caution">
    <text evidence="8">The sequence shown here is derived from an EMBL/GenBank/DDBJ whole genome shotgun (WGS) entry which is preliminary data.</text>
</comment>
<evidence type="ECO:0000313" key="9">
    <source>
        <dbReference type="Proteomes" id="UP000005824"/>
    </source>
</evidence>
<dbReference type="eggNOG" id="COG2010">
    <property type="taxonomic scope" value="Bacteria"/>
</dbReference>
<dbReference type="PANTHER" id="PTHR35889">
    <property type="entry name" value="CYCLOINULO-OLIGOSACCHARIDE FRUCTANOTRANSFERASE-RELATED"/>
    <property type="match status" value="1"/>
</dbReference>
<sequence length="880" mass="97950" precursor="true">MSFRRSLFPQNRAVRLLATSLFLAAVGHVPAAHGEKLQFNRDIRPILSDNCFACHGTDSKKREAGLRLDIPESAFKANDDGDIAITPGDIAKSEVWQRIISDDKDDMMPPPKAHKTLTAGQKDTIKHWIEQGAKYQKHWAFEAPLKPPVPELRSPNSDLRNPIDAFIDERLQKEGLTPSPEADRETLLRRVTFDLSGLPPTPAETDAFLADKSPDAYDKVVDRLLANRHYGEHMAHYWLDQARYGDTHGLHLDNERSMWPYRDWVVDAYNRTSPSTNSPSIRSPGISFPMRRASRSSPAASIVATSPRAKAAPSMRKYVFRYAVDRTATTVNTWLGLTAQCAVCHDHKFDPISQKEFYQLYSFFHSTADPAMDGNKLLTPPILKLTTPEQARKLAESEAKISSTEKAIKDALTKVEYTDPATAQPRPPIEEKETVWLDDDFPAGAKPQVAGDPIKWVTAEEGPVFSGKRALKRIGKGMVQDFYSGGAAPLEIPPDGKLFAYVYLDPTDPPKAVMLQYHKGDWLHRAVWGDYEAIQFGKANTTERVNMGALPNTGLWTRLEVDAEKLGLKPGDLITGLAYTQFDGTVYWDKAGVSGRIDPAANPTTSQLAWEKLHDGKNTPELPADINKIFRGTGRNARNEAQKNALRDYYLANVYAGARATFEPLDRALAEAKKERDGIDNVVPATLVMADMPQPRDSFIMIRGQYDKPGEQVHSNVPAMFPPLANATNPTRLDLARWLVAPENPLTARVTVNRLWQQFFGIGIVKTPRTRLARGTAESSRVARLAGGDLPRIRLGREGARPPHRHLGDLSAILGRFLGALETRPGKSPPRPRPALSPGCRGNPRQRALRQRPAGRQGRRQRRAHLSAAEYLGTGRIRRQ</sequence>
<feature type="chain" id="PRO_5002800548" description="Cytochrome c domain-containing protein" evidence="6">
    <location>
        <begin position="32"/>
        <end position="880"/>
    </location>
</feature>
<evidence type="ECO:0000256" key="4">
    <source>
        <dbReference type="PROSITE-ProRule" id="PRU00433"/>
    </source>
</evidence>
<dbReference type="Pfam" id="PF07635">
    <property type="entry name" value="PSCyt1"/>
    <property type="match status" value="1"/>
</dbReference>
<protein>
    <recommendedName>
        <fullName evidence="7">Cytochrome c domain-containing protein</fullName>
    </recommendedName>
</protein>
<dbReference type="STRING" id="497964.CfE428DRAFT_4087"/>
<proteinExistence type="predicted"/>
<feature type="region of interest" description="Disordered" evidence="5">
    <location>
        <begin position="822"/>
        <end position="866"/>
    </location>
</feature>
<evidence type="ECO:0000259" key="7">
    <source>
        <dbReference type="PROSITE" id="PS51007"/>
    </source>
</evidence>
<keyword evidence="6" id="KW-0732">Signal</keyword>
<dbReference type="InterPro" id="IPR036909">
    <property type="entry name" value="Cyt_c-like_dom_sf"/>
</dbReference>
<dbReference type="Pfam" id="PF07583">
    <property type="entry name" value="PSCyt2"/>
    <property type="match status" value="1"/>
</dbReference>
<dbReference type="PANTHER" id="PTHR35889:SF3">
    <property type="entry name" value="F-BOX DOMAIN-CONTAINING PROTEIN"/>
    <property type="match status" value="1"/>
</dbReference>
<keyword evidence="1 4" id="KW-0349">Heme</keyword>
<dbReference type="PROSITE" id="PS51007">
    <property type="entry name" value="CYTC"/>
    <property type="match status" value="1"/>
</dbReference>
<keyword evidence="2 4" id="KW-0479">Metal-binding</keyword>
<dbReference type="AlphaFoldDB" id="B4D598"/>
<accession>B4D598</accession>
<evidence type="ECO:0000256" key="6">
    <source>
        <dbReference type="SAM" id="SignalP"/>
    </source>
</evidence>
<reference evidence="8 9" key="1">
    <citation type="journal article" date="2011" name="J. Bacteriol.">
        <title>Genome sequence of Chthoniobacter flavus Ellin428, an aerobic heterotrophic soil bacterium.</title>
        <authorList>
            <person name="Kant R."/>
            <person name="van Passel M.W."/>
            <person name="Palva A."/>
            <person name="Lucas S."/>
            <person name="Lapidus A."/>
            <person name="Glavina Del Rio T."/>
            <person name="Dalin E."/>
            <person name="Tice H."/>
            <person name="Bruce D."/>
            <person name="Goodwin L."/>
            <person name="Pitluck S."/>
            <person name="Larimer F.W."/>
            <person name="Land M.L."/>
            <person name="Hauser L."/>
            <person name="Sangwan P."/>
            <person name="de Vos W.M."/>
            <person name="Janssen P.H."/>
            <person name="Smidt H."/>
        </authorList>
    </citation>
    <scope>NUCLEOTIDE SEQUENCE [LARGE SCALE GENOMIC DNA]</scope>
    <source>
        <strain evidence="8 9">Ellin428</strain>
    </source>
</reference>